<gene>
    <name evidence="2" type="ORF">BIW53_12490</name>
</gene>
<sequence>MHTVEGLSKPSARFSLNHIFFDSLLDRLSEFSLALEPVRSQRPSIAPNNQVFLGKIYTQFYPTVETVEAMLVSNNKVVILGSHHDVQRYVARLDINVRYQYLGEEQVLCPGFIEPNMNLVISAMLQQWSHIGPFGFDCGWQKLMPNYGLNYIARALLYLDKGLKPKDWLLGYGLYSVLLDESAQTSQHNVYELIQQVCIDRPVAILDATSAIAYVNDSALEAIYAYLENHAANPFSSKAIFFDLVRRQNGLLNEQLVWLVEALPEDQLRRQLMNMFAQIDSLIERARSSGITHIGTIDSHPFARKVLTQYQQTNPAINLVEPKHSWLQELNSLACLSTHHQAVQPAANRSIAINIGEVGYCGYDWVKSYHGQSMLQPCQQLMEQGYNVCLQSGFPVLPLSPLRAAEQACSRMMEYAPGCYTRDERVLLPDQCLSKPQSLNAITKAAADHLGFNLGILKEGDTANFVHLSADPLAKSSNFRELAVVACYAHQ</sequence>
<reference evidence="2 3" key="1">
    <citation type="submission" date="2016-10" db="EMBL/GenBank/DDBJ databases">
        <title>Pseudoalteromonas amylolytica sp. nov., isolated from the surface seawater.</title>
        <authorList>
            <person name="Wu Y.-H."/>
            <person name="Cheng H."/>
            <person name="Jin X.-B."/>
            <person name="Wang C.-S."/>
            <person name="Xu X.-W."/>
        </authorList>
    </citation>
    <scope>NUCLEOTIDE SEQUENCE [LARGE SCALE GENOMIC DNA]</scope>
    <source>
        <strain evidence="2 3">JCM 12483</strain>
    </source>
</reference>
<comment type="caution">
    <text evidence="2">The sequence shown here is derived from an EMBL/GenBank/DDBJ whole genome shotgun (WGS) entry which is preliminary data.</text>
</comment>
<dbReference type="Gene3D" id="2.30.40.10">
    <property type="entry name" value="Urease, subunit C, domain 1"/>
    <property type="match status" value="2"/>
</dbReference>
<dbReference type="Proteomes" id="UP000180253">
    <property type="component" value="Unassembled WGS sequence"/>
</dbReference>
<dbReference type="Pfam" id="PF07969">
    <property type="entry name" value="Amidohydro_3"/>
    <property type="match status" value="1"/>
</dbReference>
<dbReference type="Gene3D" id="3.20.20.140">
    <property type="entry name" value="Metal-dependent hydrolases"/>
    <property type="match status" value="2"/>
</dbReference>
<evidence type="ECO:0000313" key="3">
    <source>
        <dbReference type="Proteomes" id="UP000180253"/>
    </source>
</evidence>
<protein>
    <recommendedName>
        <fullName evidence="1">Amidohydrolase 3 domain-containing protein</fullName>
    </recommendedName>
</protein>
<dbReference type="OrthoDB" id="6303906at2"/>
<feature type="domain" description="Amidohydrolase 3" evidence="1">
    <location>
        <begin position="367"/>
        <end position="476"/>
    </location>
</feature>
<dbReference type="Gene3D" id="3.10.310.70">
    <property type="match status" value="1"/>
</dbReference>
<accession>A0A1S1N0X6</accession>
<evidence type="ECO:0000259" key="1">
    <source>
        <dbReference type="Pfam" id="PF07969"/>
    </source>
</evidence>
<keyword evidence="3" id="KW-1185">Reference proteome</keyword>
<dbReference type="PANTHER" id="PTHR22642:SF2">
    <property type="entry name" value="PROTEIN LONG AFTER FAR-RED 3"/>
    <property type="match status" value="1"/>
</dbReference>
<dbReference type="STRING" id="327939.BIW53_12490"/>
<dbReference type="AlphaFoldDB" id="A0A1S1N0X6"/>
<dbReference type="GO" id="GO:0016810">
    <property type="term" value="F:hydrolase activity, acting on carbon-nitrogen (but not peptide) bonds"/>
    <property type="evidence" value="ECO:0007669"/>
    <property type="project" value="InterPro"/>
</dbReference>
<dbReference type="EMBL" id="MNAN01000032">
    <property type="protein sequence ID" value="OHU94839.1"/>
    <property type="molecule type" value="Genomic_DNA"/>
</dbReference>
<organism evidence="2 3">
    <name type="scientific">Pseudoalteromonas byunsanensis</name>
    <dbReference type="NCBI Taxonomy" id="327939"/>
    <lineage>
        <taxon>Bacteria</taxon>
        <taxon>Pseudomonadati</taxon>
        <taxon>Pseudomonadota</taxon>
        <taxon>Gammaproteobacteria</taxon>
        <taxon>Alteromonadales</taxon>
        <taxon>Pseudoalteromonadaceae</taxon>
        <taxon>Pseudoalteromonas</taxon>
    </lineage>
</organism>
<evidence type="ECO:0000313" key="2">
    <source>
        <dbReference type="EMBL" id="OHU94839.1"/>
    </source>
</evidence>
<dbReference type="InterPro" id="IPR013108">
    <property type="entry name" value="Amidohydro_3"/>
</dbReference>
<dbReference type="InterPro" id="IPR011059">
    <property type="entry name" value="Metal-dep_hydrolase_composite"/>
</dbReference>
<name>A0A1S1N0X6_9GAMM</name>
<proteinExistence type="predicted"/>
<dbReference type="PANTHER" id="PTHR22642">
    <property type="entry name" value="IMIDAZOLONEPROPIONASE"/>
    <property type="match status" value="1"/>
</dbReference>